<organism evidence="2 3">
    <name type="scientific">Eiseniibacteriota bacterium</name>
    <dbReference type="NCBI Taxonomy" id="2212470"/>
    <lineage>
        <taxon>Bacteria</taxon>
        <taxon>Candidatus Eiseniibacteriota</taxon>
    </lineage>
</organism>
<feature type="transmembrane region" description="Helical" evidence="1">
    <location>
        <begin position="112"/>
        <end position="133"/>
    </location>
</feature>
<proteinExistence type="predicted"/>
<feature type="transmembrane region" description="Helical" evidence="1">
    <location>
        <begin position="405"/>
        <end position="426"/>
    </location>
</feature>
<feature type="transmembrane region" description="Helical" evidence="1">
    <location>
        <begin position="205"/>
        <end position="228"/>
    </location>
</feature>
<feature type="transmembrane region" description="Helical" evidence="1">
    <location>
        <begin position="345"/>
        <end position="367"/>
    </location>
</feature>
<keyword evidence="1" id="KW-0472">Membrane</keyword>
<dbReference type="EMBL" id="JACRIW010000085">
    <property type="protein sequence ID" value="MBI5170222.1"/>
    <property type="molecule type" value="Genomic_DNA"/>
</dbReference>
<gene>
    <name evidence="2" type="ORF">HZA61_12100</name>
</gene>
<comment type="caution">
    <text evidence="2">The sequence shown here is derived from an EMBL/GenBank/DDBJ whole genome shotgun (WGS) entry which is preliminary data.</text>
</comment>
<dbReference type="AlphaFoldDB" id="A0A933SCW4"/>
<protein>
    <submittedName>
        <fullName evidence="2">Uncharacterized protein</fullName>
    </submittedName>
</protein>
<evidence type="ECO:0000256" key="1">
    <source>
        <dbReference type="SAM" id="Phobius"/>
    </source>
</evidence>
<accession>A0A933SCW4</accession>
<feature type="transmembrane region" description="Helical" evidence="1">
    <location>
        <begin position="240"/>
        <end position="258"/>
    </location>
</feature>
<keyword evidence="1" id="KW-0812">Transmembrane</keyword>
<name>A0A933SCW4_UNCEI</name>
<reference evidence="2" key="1">
    <citation type="submission" date="2020-07" db="EMBL/GenBank/DDBJ databases">
        <title>Huge and variable diversity of episymbiotic CPR bacteria and DPANN archaea in groundwater ecosystems.</title>
        <authorList>
            <person name="He C.Y."/>
            <person name="Keren R."/>
            <person name="Whittaker M."/>
            <person name="Farag I.F."/>
            <person name="Doudna J."/>
            <person name="Cate J.H.D."/>
            <person name="Banfield J.F."/>
        </authorList>
    </citation>
    <scope>NUCLEOTIDE SEQUENCE</scope>
    <source>
        <strain evidence="2">NC_groundwater_1813_Pr3_B-0.1um_71_17</strain>
    </source>
</reference>
<evidence type="ECO:0000313" key="2">
    <source>
        <dbReference type="EMBL" id="MBI5170222.1"/>
    </source>
</evidence>
<feature type="non-terminal residue" evidence="2">
    <location>
        <position position="464"/>
    </location>
</feature>
<feature type="transmembrane region" description="Helical" evidence="1">
    <location>
        <begin position="175"/>
        <end position="193"/>
    </location>
</feature>
<evidence type="ECO:0000313" key="3">
    <source>
        <dbReference type="Proteomes" id="UP000696931"/>
    </source>
</evidence>
<keyword evidence="1" id="KW-1133">Transmembrane helix</keyword>
<feature type="transmembrane region" description="Helical" evidence="1">
    <location>
        <begin position="317"/>
        <end position="338"/>
    </location>
</feature>
<sequence length="464" mass="49777">MTPQRHGIADLLLLPFLLLCGAALWLLHAQAWDLGGKSPVLGYDTAQYALAARELAWHGKFATPFALPIELTTQAQPPWPLAVVQPGLVLVEAAIFKLVPARAVMAGSEPRAWLTLIVPFCCYLMLGAGLALAVRHLFARWWPDATPLLRRGAGLVVALAFLLDPEAQHFAMGGFTELPFTLGLLFALLGIALEAPGYLPLQYGIVLGLTGLFRANMLMLAPVFALAAGWSAPEGRRLRTCVLVLAGWAIPLAPWWFYKWQAFGSPGWDLTKFVVWDHVQGRSWFSLYHLPELPQLPSGGTAAALLAGKALANTGPLALSLLIGPRGLWLAAIPLWLWRCRPERPLAAAALAALAATALGFASAAVSIPWTRYVFTARVLVEPIGFLCLCALVRREGGEWLGARGRRLAVAALGALALAWGAYATIGGNAEAREASRERGVPESATLTSLSILLNEKLAPGEPL</sequence>
<dbReference type="Proteomes" id="UP000696931">
    <property type="component" value="Unassembled WGS sequence"/>
</dbReference>